<evidence type="ECO:0000256" key="2">
    <source>
        <dbReference type="ARBA" id="ARBA00022741"/>
    </source>
</evidence>
<proteinExistence type="predicted"/>
<reference evidence="5 6" key="1">
    <citation type="journal article" date="2016" name="Nat. Commun.">
        <title>Thousands of microbial genomes shed light on interconnected biogeochemical processes in an aquifer system.</title>
        <authorList>
            <person name="Anantharaman K."/>
            <person name="Brown C.T."/>
            <person name="Hug L.A."/>
            <person name="Sharon I."/>
            <person name="Castelle C.J."/>
            <person name="Probst A.J."/>
            <person name="Thomas B.C."/>
            <person name="Singh A."/>
            <person name="Wilkins M.J."/>
            <person name="Karaoz U."/>
            <person name="Brodie E.L."/>
            <person name="Williams K.H."/>
            <person name="Hubbard S.S."/>
            <person name="Banfield J.F."/>
        </authorList>
    </citation>
    <scope>NUCLEOTIDE SEQUENCE [LARGE SCALE GENOMIC DNA]</scope>
</reference>
<dbReference type="Pfam" id="PF00005">
    <property type="entry name" value="ABC_tran"/>
    <property type="match status" value="1"/>
</dbReference>
<dbReference type="EMBL" id="MFZF01000003">
    <property type="protein sequence ID" value="OGK17145.1"/>
    <property type="molecule type" value="Genomic_DNA"/>
</dbReference>
<dbReference type="InterPro" id="IPR050763">
    <property type="entry name" value="ABC_transporter_ATP-binding"/>
</dbReference>
<dbReference type="InterPro" id="IPR003439">
    <property type="entry name" value="ABC_transporter-like_ATP-bd"/>
</dbReference>
<accession>A0A1F7GE55</accession>
<dbReference type="Proteomes" id="UP000178372">
    <property type="component" value="Unassembled WGS sequence"/>
</dbReference>
<comment type="caution">
    <text evidence="5">The sequence shown here is derived from an EMBL/GenBank/DDBJ whole genome shotgun (WGS) entry which is preliminary data.</text>
</comment>
<protein>
    <recommendedName>
        <fullName evidence="4">ABC transporter domain-containing protein</fullName>
    </recommendedName>
</protein>
<sequence length="138" mass="14783">MSVAAISVSSLVKKYKNSQTSAVDDISFVVKQGEFFSLLGPNGAGKTTTLSILTTTLSKTSGKVAVAGYDLDKKASSVRQQIGVIFQKPSLDLNLTAEENIRFHSILYGLYTFAPIATAKQNVGFLYCHAELVSASQQ</sequence>
<gene>
    <name evidence="5" type="ORF">A2690_02115</name>
</gene>
<dbReference type="GO" id="GO:0005524">
    <property type="term" value="F:ATP binding"/>
    <property type="evidence" value="ECO:0007669"/>
    <property type="project" value="UniProtKB-KW"/>
</dbReference>
<keyword evidence="3" id="KW-0067">ATP-binding</keyword>
<dbReference type="PANTHER" id="PTHR42711">
    <property type="entry name" value="ABC TRANSPORTER ATP-BINDING PROTEIN"/>
    <property type="match status" value="1"/>
</dbReference>
<dbReference type="SUPFAM" id="SSF52540">
    <property type="entry name" value="P-loop containing nucleoside triphosphate hydrolases"/>
    <property type="match status" value="1"/>
</dbReference>
<evidence type="ECO:0000256" key="3">
    <source>
        <dbReference type="ARBA" id="ARBA00022840"/>
    </source>
</evidence>
<dbReference type="InterPro" id="IPR027417">
    <property type="entry name" value="P-loop_NTPase"/>
</dbReference>
<evidence type="ECO:0000313" key="5">
    <source>
        <dbReference type="EMBL" id="OGK17145.1"/>
    </source>
</evidence>
<dbReference type="Gene3D" id="3.40.50.300">
    <property type="entry name" value="P-loop containing nucleotide triphosphate hydrolases"/>
    <property type="match status" value="1"/>
</dbReference>
<name>A0A1F7GE55_9BACT</name>
<feature type="domain" description="ABC transporter" evidence="4">
    <location>
        <begin position="24"/>
        <end position="122"/>
    </location>
</feature>
<dbReference type="PANTHER" id="PTHR42711:SF18">
    <property type="entry name" value="ABC TRANSPORTER, ATP-BINDING PROTEIN"/>
    <property type="match status" value="1"/>
</dbReference>
<organism evidence="5 6">
    <name type="scientific">Candidatus Roizmanbacteria bacterium RIFCSPHIGHO2_01_FULL_39_12b</name>
    <dbReference type="NCBI Taxonomy" id="1802030"/>
    <lineage>
        <taxon>Bacteria</taxon>
        <taxon>Candidatus Roizmaniibacteriota</taxon>
    </lineage>
</organism>
<keyword evidence="1" id="KW-0813">Transport</keyword>
<keyword evidence="2" id="KW-0547">Nucleotide-binding</keyword>
<dbReference type="AlphaFoldDB" id="A0A1F7GE55"/>
<evidence type="ECO:0000313" key="6">
    <source>
        <dbReference type="Proteomes" id="UP000178372"/>
    </source>
</evidence>
<evidence type="ECO:0000259" key="4">
    <source>
        <dbReference type="Pfam" id="PF00005"/>
    </source>
</evidence>
<evidence type="ECO:0000256" key="1">
    <source>
        <dbReference type="ARBA" id="ARBA00022448"/>
    </source>
</evidence>
<dbReference type="GO" id="GO:0016887">
    <property type="term" value="F:ATP hydrolysis activity"/>
    <property type="evidence" value="ECO:0007669"/>
    <property type="project" value="InterPro"/>
</dbReference>